<comment type="subunit">
    <text evidence="6">Part of the 30S ribosomal subunit.</text>
</comment>
<organism evidence="8 9">
    <name type="scientific">Candidatus Blackburnbacteria bacterium RIFCSPHIGHO2_02_FULL_44_20</name>
    <dbReference type="NCBI Taxonomy" id="1797516"/>
    <lineage>
        <taxon>Bacteria</taxon>
        <taxon>Candidatus Blackburniibacteriota</taxon>
    </lineage>
</organism>
<evidence type="ECO:0000256" key="6">
    <source>
        <dbReference type="HAMAP-Rule" id="MF_01345"/>
    </source>
</evidence>
<dbReference type="PANTHER" id="PTHR10744:SF1">
    <property type="entry name" value="SMALL RIBOSOMAL SUBUNIT PROTEIN US17M"/>
    <property type="match status" value="1"/>
</dbReference>
<dbReference type="GO" id="GO:0022627">
    <property type="term" value="C:cytosolic small ribosomal subunit"/>
    <property type="evidence" value="ECO:0007669"/>
    <property type="project" value="TreeGrafter"/>
</dbReference>
<sequence length="105" mass="11600">MKKFTGKVLSIKTAQTAIVGVVRFKVHPLYEKRTKRTKRYPVHDATGVATGDVVEFSECRPLSKTKRWIITKVVQSSVLSTQKSKEAPITSRKKGGAGRGKALSK</sequence>
<evidence type="ECO:0000313" key="8">
    <source>
        <dbReference type="EMBL" id="OGY11867.1"/>
    </source>
</evidence>
<keyword evidence="2 6" id="KW-0699">rRNA-binding</keyword>
<name>A0A1G1V983_9BACT</name>
<evidence type="ECO:0000256" key="5">
    <source>
        <dbReference type="ARBA" id="ARBA00023274"/>
    </source>
</evidence>
<dbReference type="Gene3D" id="2.40.50.140">
    <property type="entry name" value="Nucleic acid-binding proteins"/>
    <property type="match status" value="1"/>
</dbReference>
<dbReference type="CDD" id="cd00364">
    <property type="entry name" value="Ribosomal_uS17"/>
    <property type="match status" value="1"/>
</dbReference>
<keyword evidence="3 6" id="KW-0694">RNA-binding</keyword>
<dbReference type="NCBIfam" id="NF004123">
    <property type="entry name" value="PRK05610.1"/>
    <property type="match status" value="1"/>
</dbReference>
<comment type="function">
    <text evidence="6">One of the primary rRNA binding proteins, it binds specifically to the 5'-end of 16S ribosomal RNA.</text>
</comment>
<feature type="compositionally biased region" description="Basic residues" evidence="7">
    <location>
        <begin position="91"/>
        <end position="105"/>
    </location>
</feature>
<proteinExistence type="inferred from homology"/>
<dbReference type="PANTHER" id="PTHR10744">
    <property type="entry name" value="40S RIBOSOMAL PROTEIN S11 FAMILY MEMBER"/>
    <property type="match status" value="1"/>
</dbReference>
<dbReference type="InterPro" id="IPR000266">
    <property type="entry name" value="Ribosomal_uS17"/>
</dbReference>
<dbReference type="HAMAP" id="MF_01345_B">
    <property type="entry name" value="Ribosomal_uS17_B"/>
    <property type="match status" value="1"/>
</dbReference>
<evidence type="ECO:0000256" key="4">
    <source>
        <dbReference type="ARBA" id="ARBA00022980"/>
    </source>
</evidence>
<feature type="region of interest" description="Disordered" evidence="7">
    <location>
        <begin position="79"/>
        <end position="105"/>
    </location>
</feature>
<dbReference type="Pfam" id="PF00366">
    <property type="entry name" value="Ribosomal_S17"/>
    <property type="match status" value="1"/>
</dbReference>
<comment type="caution">
    <text evidence="8">The sequence shown here is derived from an EMBL/GenBank/DDBJ whole genome shotgun (WGS) entry which is preliminary data.</text>
</comment>
<dbReference type="PRINTS" id="PR00973">
    <property type="entry name" value="RIBOSOMALS17"/>
</dbReference>
<evidence type="ECO:0000313" key="9">
    <source>
        <dbReference type="Proteomes" id="UP000178319"/>
    </source>
</evidence>
<dbReference type="InterPro" id="IPR019984">
    <property type="entry name" value="Ribosomal_uS17_bact/chlr"/>
</dbReference>
<dbReference type="SUPFAM" id="SSF50249">
    <property type="entry name" value="Nucleic acid-binding proteins"/>
    <property type="match status" value="1"/>
</dbReference>
<dbReference type="GO" id="GO:0006412">
    <property type="term" value="P:translation"/>
    <property type="evidence" value="ECO:0007669"/>
    <property type="project" value="UniProtKB-UniRule"/>
</dbReference>
<evidence type="ECO:0000256" key="1">
    <source>
        <dbReference type="ARBA" id="ARBA00010254"/>
    </source>
</evidence>
<evidence type="ECO:0000256" key="3">
    <source>
        <dbReference type="ARBA" id="ARBA00022884"/>
    </source>
</evidence>
<comment type="similarity">
    <text evidence="1 6">Belongs to the universal ribosomal protein uS17 family.</text>
</comment>
<dbReference type="GO" id="GO:0019843">
    <property type="term" value="F:rRNA binding"/>
    <property type="evidence" value="ECO:0007669"/>
    <property type="project" value="UniProtKB-UniRule"/>
</dbReference>
<dbReference type="InterPro" id="IPR012340">
    <property type="entry name" value="NA-bd_OB-fold"/>
</dbReference>
<reference evidence="8 9" key="1">
    <citation type="journal article" date="2016" name="Nat. Commun.">
        <title>Thousands of microbial genomes shed light on interconnected biogeochemical processes in an aquifer system.</title>
        <authorList>
            <person name="Anantharaman K."/>
            <person name="Brown C.T."/>
            <person name="Hug L.A."/>
            <person name="Sharon I."/>
            <person name="Castelle C.J."/>
            <person name="Probst A.J."/>
            <person name="Thomas B.C."/>
            <person name="Singh A."/>
            <person name="Wilkins M.J."/>
            <person name="Karaoz U."/>
            <person name="Brodie E.L."/>
            <person name="Williams K.H."/>
            <person name="Hubbard S.S."/>
            <person name="Banfield J.F."/>
        </authorList>
    </citation>
    <scope>NUCLEOTIDE SEQUENCE [LARGE SCALE GENOMIC DNA]</scope>
</reference>
<keyword evidence="4 6" id="KW-0689">Ribosomal protein</keyword>
<protein>
    <recommendedName>
        <fullName evidence="6">Small ribosomal subunit protein uS17</fullName>
    </recommendedName>
</protein>
<dbReference type="Proteomes" id="UP000178319">
    <property type="component" value="Unassembled WGS sequence"/>
</dbReference>
<gene>
    <name evidence="6" type="primary">rpsQ</name>
    <name evidence="8" type="ORF">A3D26_01175</name>
</gene>
<accession>A0A1G1V983</accession>
<dbReference type="STRING" id="1797516.A3D26_01175"/>
<keyword evidence="5 6" id="KW-0687">Ribonucleoprotein</keyword>
<dbReference type="EMBL" id="MHBZ01000010">
    <property type="protein sequence ID" value="OGY11867.1"/>
    <property type="molecule type" value="Genomic_DNA"/>
</dbReference>
<evidence type="ECO:0000256" key="7">
    <source>
        <dbReference type="SAM" id="MobiDB-lite"/>
    </source>
</evidence>
<dbReference type="AlphaFoldDB" id="A0A1G1V983"/>
<dbReference type="GO" id="GO:0003735">
    <property type="term" value="F:structural constituent of ribosome"/>
    <property type="evidence" value="ECO:0007669"/>
    <property type="project" value="InterPro"/>
</dbReference>
<evidence type="ECO:0000256" key="2">
    <source>
        <dbReference type="ARBA" id="ARBA00022730"/>
    </source>
</evidence>